<name>A0A7U9GIF5_9GAMM</name>
<organism evidence="1 2">
    <name type="scientific">Vreelandella boliviensis LC1</name>
    <dbReference type="NCBI Taxonomy" id="1072583"/>
    <lineage>
        <taxon>Bacteria</taxon>
        <taxon>Pseudomonadati</taxon>
        <taxon>Pseudomonadota</taxon>
        <taxon>Gammaproteobacteria</taxon>
        <taxon>Oceanospirillales</taxon>
        <taxon>Halomonadaceae</taxon>
        <taxon>Vreelandella</taxon>
    </lineage>
</organism>
<dbReference type="Proteomes" id="UP000005756">
    <property type="component" value="Unassembled WGS sequence"/>
</dbReference>
<dbReference type="EMBL" id="JH393257">
    <property type="protein sequence ID" value="EHJ94837.1"/>
    <property type="molecule type" value="Genomic_DNA"/>
</dbReference>
<evidence type="ECO:0000313" key="2">
    <source>
        <dbReference type="Proteomes" id="UP000005756"/>
    </source>
</evidence>
<proteinExistence type="predicted"/>
<accession>A0A7U9GIF5</accession>
<sequence>MPQRIDDVIVSVFKKEGRERNDADYQQAYQYPGLHGIAVVEESQWLQWAFHRASIVHWFTL</sequence>
<dbReference type="AlphaFoldDB" id="A0A7U9GIF5"/>
<protein>
    <submittedName>
        <fullName evidence="1">Uncharacterized protein</fullName>
    </submittedName>
</protein>
<gene>
    <name evidence="1" type="ORF">KUC_1796</name>
</gene>
<reference evidence="1 2" key="1">
    <citation type="submission" date="2011-10" db="EMBL/GenBank/DDBJ databases">
        <authorList>
            <person name="Quillaguamn J."/>
            <person name="Guzmn D."/>
            <person name="Balderrama-Subieta A."/>
            <person name="Cardona-Ortuo C."/>
            <person name="Guevara-Martnez M."/>
            <person name="Callisaya-Quispe N."/>
        </authorList>
    </citation>
    <scope>NUCLEOTIDE SEQUENCE [LARGE SCALE GENOMIC DNA]</scope>
    <source>
        <strain evidence="1 2">LC1</strain>
    </source>
</reference>
<evidence type="ECO:0000313" key="1">
    <source>
        <dbReference type="EMBL" id="EHJ94837.1"/>
    </source>
</evidence>